<dbReference type="PATRIC" id="fig|1292034.3.peg.1843"/>
<dbReference type="RefSeq" id="WP_004618496.1">
    <property type="nucleotide sequence ID" value="NZ_APMP01000008.1"/>
</dbReference>
<name>R0EK28_CAUVI</name>
<keyword evidence="1" id="KW-0732">Signal</keyword>
<proteinExistence type="predicted"/>
<evidence type="ECO:0000256" key="1">
    <source>
        <dbReference type="SAM" id="SignalP"/>
    </source>
</evidence>
<feature type="chain" id="PRO_5004340613" evidence="1">
    <location>
        <begin position="22"/>
        <end position="151"/>
    </location>
</feature>
<dbReference type="STRING" id="1292034.OR37_01853"/>
<evidence type="ECO:0000313" key="3">
    <source>
        <dbReference type="Proteomes" id="UP000013063"/>
    </source>
</evidence>
<keyword evidence="3" id="KW-1185">Reference proteome</keyword>
<reference evidence="2 3" key="1">
    <citation type="journal article" date="2013" name="Genome Announc.">
        <title>Draft Genome Sequence for Caulobacter sp. Strain OR37, a Bacterium Tolerant to Heavy Metals.</title>
        <authorList>
            <person name="Utturkar S.M."/>
            <person name="Bollmann A."/>
            <person name="Brzoska R.M."/>
            <person name="Klingeman D.M."/>
            <person name="Epstein S.E."/>
            <person name="Palumbo A.V."/>
            <person name="Brown S.D."/>
        </authorList>
    </citation>
    <scope>NUCLEOTIDE SEQUENCE [LARGE SCALE GENOMIC DNA]</scope>
    <source>
        <strain evidence="2 3">OR37</strain>
    </source>
</reference>
<organism evidence="2 3">
    <name type="scientific">Caulobacter vibrioides OR37</name>
    <dbReference type="NCBI Taxonomy" id="1292034"/>
    <lineage>
        <taxon>Bacteria</taxon>
        <taxon>Pseudomonadati</taxon>
        <taxon>Pseudomonadota</taxon>
        <taxon>Alphaproteobacteria</taxon>
        <taxon>Caulobacterales</taxon>
        <taxon>Caulobacteraceae</taxon>
        <taxon>Caulobacter</taxon>
    </lineage>
</organism>
<evidence type="ECO:0000313" key="2">
    <source>
        <dbReference type="EMBL" id="ENZ82299.1"/>
    </source>
</evidence>
<gene>
    <name evidence="2" type="ORF">OR37_01853</name>
</gene>
<dbReference type="Proteomes" id="UP000013063">
    <property type="component" value="Unassembled WGS sequence"/>
</dbReference>
<sequence length="151" mass="16548" precursor="true">MVRLAAPLFAAALLAANVAQADEFVRPDCRGAVAPTSSLKFDTPEHALWYRRFWTGDCANLPFFCISGAPNWNDIVGKLVVKGGPSEQSALLPKACRLGQLIGLEWSREKKIRRIDTRDLRVFNGILNASGDALRGVDQVETKARALTTTH</sequence>
<feature type="signal peptide" evidence="1">
    <location>
        <begin position="1"/>
        <end position="21"/>
    </location>
</feature>
<accession>R0EK28</accession>
<dbReference type="EMBL" id="APMP01000008">
    <property type="protein sequence ID" value="ENZ82299.1"/>
    <property type="molecule type" value="Genomic_DNA"/>
</dbReference>
<dbReference type="AlphaFoldDB" id="R0EK28"/>
<dbReference type="OrthoDB" id="7186861at2"/>
<protein>
    <submittedName>
        <fullName evidence="2">Uncharacterized protein</fullName>
    </submittedName>
</protein>
<comment type="caution">
    <text evidence="2">The sequence shown here is derived from an EMBL/GenBank/DDBJ whole genome shotgun (WGS) entry which is preliminary data.</text>
</comment>